<keyword evidence="2" id="KW-0378">Hydrolase</keyword>
<dbReference type="Pfam" id="PF03403">
    <property type="entry name" value="PAF-AH_p_II"/>
    <property type="match status" value="2"/>
</dbReference>
<proteinExistence type="predicted"/>
<dbReference type="GO" id="GO:0016042">
    <property type="term" value="P:lipid catabolic process"/>
    <property type="evidence" value="ECO:0007669"/>
    <property type="project" value="UniProtKB-KW"/>
</dbReference>
<evidence type="ECO:0000313" key="5">
    <source>
        <dbReference type="EMBL" id="CAJ1375648.1"/>
    </source>
</evidence>
<evidence type="ECO:0000256" key="2">
    <source>
        <dbReference type="ARBA" id="ARBA00022801"/>
    </source>
</evidence>
<dbReference type="Gene3D" id="3.40.50.1820">
    <property type="entry name" value="alpha/beta hydrolase"/>
    <property type="match status" value="1"/>
</dbReference>
<evidence type="ECO:0000313" key="6">
    <source>
        <dbReference type="Proteomes" id="UP001178507"/>
    </source>
</evidence>
<name>A0AA36HWV1_9DINO</name>
<accession>A0AA36HWV1</accession>
<keyword evidence="6" id="KW-1185">Reference proteome</keyword>
<dbReference type="AlphaFoldDB" id="A0AA36HWV1"/>
<dbReference type="InterPro" id="IPR029058">
    <property type="entry name" value="AB_hydrolase_fold"/>
</dbReference>
<dbReference type="EMBL" id="CAUJNA010000335">
    <property type="protein sequence ID" value="CAJ1375648.1"/>
    <property type="molecule type" value="Genomic_DNA"/>
</dbReference>
<dbReference type="GO" id="GO:0003847">
    <property type="term" value="F:1-alkyl-2-acetylglycerophosphocholine esterase activity"/>
    <property type="evidence" value="ECO:0007669"/>
    <property type="project" value="UniProtKB-EC"/>
</dbReference>
<dbReference type="PANTHER" id="PTHR10272">
    <property type="entry name" value="PLATELET-ACTIVATING FACTOR ACETYLHYDROLASE"/>
    <property type="match status" value="1"/>
</dbReference>
<sequence length="415" mass="44318">MGRSHRLAAFFALPLAFCWVAPIYGRVLRPRKSRGVKALARGDGLPEVAEDLGSRREVVTDWAQGLLQLAGSLAAFAAAFYVGAKVVLLGQPRMPALRGPYQTIGSRLLRLANLRCRLLYPADPAALGAPEAPYLSEGKKTSDAMAGLVFFPGFLLEHLADAGSGCVQDAPPLLSDTGYPILVYSHGQGGNMDMGTYFLRQIASYGLIVVAVEHQDGSASTGDEANPRPFSLTRGQLGVNYRAEELVQVTRALLSENLAEELGGQRQNVLVGGHSYGGPTAILAAAKAPDFFSGLVLHDPAVSSEMPSLRQPVFSIVGDEYVGIEKLVRVVRKVSASGEARPWSGAWHFAGISHGNFVDAPLWGPLLVMQLLSRLLIPAAGPFDPAQAHNAMAEAAADFATGQRRAVQSDQWQRL</sequence>
<evidence type="ECO:0000256" key="4">
    <source>
        <dbReference type="ARBA" id="ARBA00023098"/>
    </source>
</evidence>
<keyword evidence="4" id="KW-0443">Lipid metabolism</keyword>
<dbReference type="PANTHER" id="PTHR10272:SF0">
    <property type="entry name" value="PLATELET-ACTIVATING FACTOR ACETYLHYDROLASE"/>
    <property type="match status" value="1"/>
</dbReference>
<dbReference type="EC" id="3.1.1.47" evidence="1"/>
<keyword evidence="3" id="KW-0442">Lipid degradation</keyword>
<reference evidence="5" key="1">
    <citation type="submission" date="2023-08" db="EMBL/GenBank/DDBJ databases">
        <authorList>
            <person name="Chen Y."/>
            <person name="Shah S."/>
            <person name="Dougan E. K."/>
            <person name="Thang M."/>
            <person name="Chan C."/>
        </authorList>
    </citation>
    <scope>NUCLEOTIDE SEQUENCE</scope>
</reference>
<dbReference type="Proteomes" id="UP001178507">
    <property type="component" value="Unassembled WGS sequence"/>
</dbReference>
<evidence type="ECO:0000256" key="3">
    <source>
        <dbReference type="ARBA" id="ARBA00022963"/>
    </source>
</evidence>
<comment type="caution">
    <text evidence="5">The sequence shown here is derived from an EMBL/GenBank/DDBJ whole genome shotgun (WGS) entry which is preliminary data.</text>
</comment>
<dbReference type="SUPFAM" id="SSF53474">
    <property type="entry name" value="alpha/beta-Hydrolases"/>
    <property type="match status" value="1"/>
</dbReference>
<evidence type="ECO:0000256" key="1">
    <source>
        <dbReference type="ARBA" id="ARBA00013201"/>
    </source>
</evidence>
<protein>
    <recommendedName>
        <fullName evidence="1">1-alkyl-2-acetylglycerophosphocholine esterase</fullName>
        <ecNumber evidence="1">3.1.1.47</ecNumber>
    </recommendedName>
</protein>
<gene>
    <name evidence="5" type="ORF">EVOR1521_LOCUS4874</name>
</gene>
<organism evidence="5 6">
    <name type="scientific">Effrenium voratum</name>
    <dbReference type="NCBI Taxonomy" id="2562239"/>
    <lineage>
        <taxon>Eukaryota</taxon>
        <taxon>Sar</taxon>
        <taxon>Alveolata</taxon>
        <taxon>Dinophyceae</taxon>
        <taxon>Suessiales</taxon>
        <taxon>Symbiodiniaceae</taxon>
        <taxon>Effrenium</taxon>
    </lineage>
</organism>